<accession>A0A1S1V6E6</accession>
<dbReference type="AlphaFoldDB" id="A0A1S1V6E6"/>
<keyword evidence="2" id="KW-0012">Acyltransferase</keyword>
<dbReference type="EMBL" id="MKIE01000004">
    <property type="protein sequence ID" value="OHW62211.1"/>
    <property type="molecule type" value="Genomic_DNA"/>
</dbReference>
<dbReference type="Pfam" id="PF00561">
    <property type="entry name" value="Abhydrolase_1"/>
    <property type="match status" value="1"/>
</dbReference>
<gene>
    <name evidence="2" type="primary">acoC</name>
    <name evidence="2" type="ORF">EUAN_12810</name>
</gene>
<dbReference type="InterPro" id="IPR000073">
    <property type="entry name" value="AB_hydrolase_1"/>
</dbReference>
<dbReference type="SUPFAM" id="SSF53474">
    <property type="entry name" value="alpha/beta-Hydrolases"/>
    <property type="match status" value="1"/>
</dbReference>
<name>A0A1S1V6E6_9FIRM</name>
<dbReference type="Gene3D" id="3.40.50.1820">
    <property type="entry name" value="alpha/beta hydrolase"/>
    <property type="match status" value="1"/>
</dbReference>
<sequence>MRGQIDLNIDIDGLKMNYIAEGEGENVLILHGWGTNIQTMMPVHNILKDSFKVYTVDFPGFGESPEPPEPWGVYEYADYIKRFIDEMKMEKVTLIGHSFGGRISIILSNKYPELVDRMVLVDAAGLIPKRGAKYYFKVYSFKAMKKLYNTLFFWIPKEKRLKRFYEKFGSQDYRDAGGVMRQILVKTVNEDLRPLLKGIKASTLLVWGRDDDATPVYMAEIMNAEIPDSGLVVFEDAGHYSYIDQYGQFKAVLESFFGINKK</sequence>
<dbReference type="PANTHER" id="PTHR46438">
    <property type="entry name" value="ALPHA/BETA-HYDROLASES SUPERFAMILY PROTEIN"/>
    <property type="match status" value="1"/>
</dbReference>
<dbReference type="EC" id="2.3.1.12" evidence="2"/>
<feature type="domain" description="AB hydrolase-1" evidence="1">
    <location>
        <begin position="27"/>
        <end position="244"/>
    </location>
</feature>
<dbReference type="PRINTS" id="PR00111">
    <property type="entry name" value="ABHYDROLASE"/>
</dbReference>
<evidence type="ECO:0000313" key="2">
    <source>
        <dbReference type="EMBL" id="OHW62211.1"/>
    </source>
</evidence>
<dbReference type="InterPro" id="IPR029058">
    <property type="entry name" value="AB_hydrolase_fold"/>
</dbReference>
<evidence type="ECO:0000259" key="1">
    <source>
        <dbReference type="Pfam" id="PF00561"/>
    </source>
</evidence>
<comment type="caution">
    <text evidence="2">The sequence shown here is derived from an EMBL/GenBank/DDBJ whole genome shotgun (WGS) entry which is preliminary data.</text>
</comment>
<dbReference type="STRING" id="39480.EUAN_12810"/>
<keyword evidence="2" id="KW-0808">Transferase</keyword>
<keyword evidence="3" id="KW-1185">Reference proteome</keyword>
<protein>
    <submittedName>
        <fullName evidence="2">Dihydrolipoyllysine-residue acetyltransferase component of acetoin cleaving system</fullName>
        <ecNumber evidence="2">2.3.1.12</ecNumber>
    </submittedName>
</protein>
<evidence type="ECO:0000313" key="3">
    <source>
        <dbReference type="Proteomes" id="UP000180254"/>
    </source>
</evidence>
<organism evidence="2 3">
    <name type="scientific">Andreesenia angusta</name>
    <dbReference type="NCBI Taxonomy" id="39480"/>
    <lineage>
        <taxon>Bacteria</taxon>
        <taxon>Bacillati</taxon>
        <taxon>Bacillota</taxon>
        <taxon>Tissierellia</taxon>
        <taxon>Tissierellales</taxon>
        <taxon>Gottschalkiaceae</taxon>
        <taxon>Andreesenia</taxon>
    </lineage>
</organism>
<dbReference type="GO" id="GO:0004742">
    <property type="term" value="F:dihydrolipoyllysine-residue acetyltransferase activity"/>
    <property type="evidence" value="ECO:0007669"/>
    <property type="project" value="UniProtKB-EC"/>
</dbReference>
<dbReference type="PANTHER" id="PTHR46438:SF11">
    <property type="entry name" value="LIPASE-RELATED"/>
    <property type="match status" value="1"/>
</dbReference>
<dbReference type="Proteomes" id="UP000180254">
    <property type="component" value="Unassembled WGS sequence"/>
</dbReference>
<reference evidence="2 3" key="1">
    <citation type="submission" date="2016-09" db="EMBL/GenBank/DDBJ databases">
        <title>Genome sequence of Eubacterium angustum.</title>
        <authorList>
            <person name="Poehlein A."/>
            <person name="Daniel R."/>
        </authorList>
    </citation>
    <scope>NUCLEOTIDE SEQUENCE [LARGE SCALE GENOMIC DNA]</scope>
    <source>
        <strain evidence="2 3">DSM 1989</strain>
    </source>
</reference>
<proteinExistence type="predicted"/>